<accession>A0A5C5VBG4</accession>
<evidence type="ECO:0000256" key="2">
    <source>
        <dbReference type="PIRNR" id="PIRNR001365"/>
    </source>
</evidence>
<dbReference type="Gene3D" id="3.20.20.70">
    <property type="entry name" value="Aldolase class I"/>
    <property type="match status" value="1"/>
</dbReference>
<comment type="similarity">
    <text evidence="2">Belongs to the DapA family.</text>
</comment>
<dbReference type="CDD" id="cd00408">
    <property type="entry name" value="DHDPS-like"/>
    <property type="match status" value="1"/>
</dbReference>
<name>A0A5C5VBG4_9BACT</name>
<dbReference type="PANTHER" id="PTHR12128">
    <property type="entry name" value="DIHYDRODIPICOLINATE SYNTHASE"/>
    <property type="match status" value="1"/>
</dbReference>
<protein>
    <submittedName>
        <fullName evidence="5">4-hydroxy-tetrahydrodipicolinate synthase</fullName>
        <ecNumber evidence="5">4.3.3.7</ecNumber>
    </submittedName>
</protein>
<feature type="active site" description="Schiff-base intermediate with substrate" evidence="3">
    <location>
        <position position="164"/>
    </location>
</feature>
<reference evidence="5 6" key="1">
    <citation type="submission" date="2019-02" db="EMBL/GenBank/DDBJ databases">
        <title>Deep-cultivation of Planctomycetes and their phenomic and genomic characterization uncovers novel biology.</title>
        <authorList>
            <person name="Wiegand S."/>
            <person name="Jogler M."/>
            <person name="Boedeker C."/>
            <person name="Pinto D."/>
            <person name="Vollmers J."/>
            <person name="Rivas-Marin E."/>
            <person name="Kohn T."/>
            <person name="Peeters S.H."/>
            <person name="Heuer A."/>
            <person name="Rast P."/>
            <person name="Oberbeckmann S."/>
            <person name="Bunk B."/>
            <person name="Jeske O."/>
            <person name="Meyerdierks A."/>
            <person name="Storesund J.E."/>
            <person name="Kallscheuer N."/>
            <person name="Luecker S."/>
            <person name="Lage O.M."/>
            <person name="Pohl T."/>
            <person name="Merkel B.J."/>
            <person name="Hornburger P."/>
            <person name="Mueller R.-W."/>
            <person name="Bruemmer F."/>
            <person name="Labrenz M."/>
            <person name="Spormann A.M."/>
            <person name="Op Den Camp H."/>
            <person name="Overmann J."/>
            <person name="Amann R."/>
            <person name="Jetten M.S.M."/>
            <person name="Mascher T."/>
            <person name="Medema M.H."/>
            <person name="Devos D.P."/>
            <person name="Kaster A.-K."/>
            <person name="Ovreas L."/>
            <person name="Rohde M."/>
            <person name="Galperin M.Y."/>
            <person name="Jogler C."/>
        </authorList>
    </citation>
    <scope>NUCLEOTIDE SEQUENCE [LARGE SCALE GENOMIC DNA]</scope>
    <source>
        <strain evidence="5 6">KOR34</strain>
    </source>
</reference>
<comment type="caution">
    <text evidence="5">The sequence shown here is derived from an EMBL/GenBank/DDBJ whole genome shotgun (WGS) entry which is preliminary data.</text>
</comment>
<keyword evidence="1 2" id="KW-0456">Lyase</keyword>
<dbReference type="AlphaFoldDB" id="A0A5C5VBG4"/>
<dbReference type="OrthoDB" id="9771791at2"/>
<gene>
    <name evidence="5" type="primary">dapA_2</name>
    <name evidence="5" type="ORF">KOR34_07850</name>
</gene>
<feature type="active site" description="Proton donor/acceptor" evidence="3">
    <location>
        <position position="136"/>
    </location>
</feature>
<evidence type="ECO:0000256" key="3">
    <source>
        <dbReference type="PIRSR" id="PIRSR001365-1"/>
    </source>
</evidence>
<dbReference type="Proteomes" id="UP000316714">
    <property type="component" value="Unassembled WGS sequence"/>
</dbReference>
<organism evidence="5 6">
    <name type="scientific">Posidoniimonas corsicana</name>
    <dbReference type="NCBI Taxonomy" id="1938618"/>
    <lineage>
        <taxon>Bacteria</taxon>
        <taxon>Pseudomonadati</taxon>
        <taxon>Planctomycetota</taxon>
        <taxon>Planctomycetia</taxon>
        <taxon>Pirellulales</taxon>
        <taxon>Lacipirellulaceae</taxon>
        <taxon>Posidoniimonas</taxon>
    </lineage>
</organism>
<dbReference type="InterPro" id="IPR002220">
    <property type="entry name" value="DapA-like"/>
</dbReference>
<feature type="binding site" evidence="4">
    <location>
        <position position="206"/>
    </location>
    <ligand>
        <name>pyruvate</name>
        <dbReference type="ChEBI" id="CHEBI:15361"/>
    </ligand>
</feature>
<dbReference type="EMBL" id="SIHJ01000001">
    <property type="protein sequence ID" value="TWT35888.1"/>
    <property type="molecule type" value="Genomic_DNA"/>
</dbReference>
<keyword evidence="6" id="KW-1185">Reference proteome</keyword>
<dbReference type="InterPro" id="IPR013785">
    <property type="entry name" value="Aldolase_TIM"/>
</dbReference>
<sequence length="309" mass="33866">MKSLWRGVYPAVTTQFREDESLDIDATLAHVDALIEGGVHGLIMLGTVGENCSLDAVEKADLLKATVDHIDGRMPVLTGVAEYTTSLACRFSQSAQDAGVDGLMVLPAMVYKSDARETISHFRTVASATDLPIMCYNNPISYSIDISPEMFDEMADEPKFVAIKESSEDTRRITDIRNRCGDRYTLLCGVDDLVLESLVLGAEGWVSGLVNAFPAENRLLWDLAQAGKWQEALDVYRWYTPLLHLDTLPKLVQYIKLANVECGFGAETVRAPRLPLVGAERAAILKVIRDAIATRPDTSQVQTDAALAS</sequence>
<dbReference type="EC" id="4.3.3.7" evidence="5"/>
<dbReference type="PANTHER" id="PTHR12128:SF72">
    <property type="entry name" value="DIHYDRODIPICOLINATE SYNTHASE"/>
    <property type="match status" value="1"/>
</dbReference>
<dbReference type="PRINTS" id="PR00146">
    <property type="entry name" value="DHPICSNTHASE"/>
</dbReference>
<evidence type="ECO:0000256" key="1">
    <source>
        <dbReference type="ARBA" id="ARBA00023239"/>
    </source>
</evidence>
<dbReference type="GO" id="GO:0008840">
    <property type="term" value="F:4-hydroxy-tetrahydrodipicolinate synthase activity"/>
    <property type="evidence" value="ECO:0007669"/>
    <property type="project" value="UniProtKB-EC"/>
</dbReference>
<dbReference type="SMART" id="SM01130">
    <property type="entry name" value="DHDPS"/>
    <property type="match status" value="1"/>
</dbReference>
<dbReference type="Pfam" id="PF00701">
    <property type="entry name" value="DHDPS"/>
    <property type="match status" value="1"/>
</dbReference>
<evidence type="ECO:0000313" key="5">
    <source>
        <dbReference type="EMBL" id="TWT35888.1"/>
    </source>
</evidence>
<dbReference type="SUPFAM" id="SSF51569">
    <property type="entry name" value="Aldolase"/>
    <property type="match status" value="1"/>
</dbReference>
<evidence type="ECO:0000256" key="4">
    <source>
        <dbReference type="PIRSR" id="PIRSR001365-2"/>
    </source>
</evidence>
<evidence type="ECO:0000313" key="6">
    <source>
        <dbReference type="Proteomes" id="UP000316714"/>
    </source>
</evidence>
<dbReference type="PIRSF" id="PIRSF001365">
    <property type="entry name" value="DHDPS"/>
    <property type="match status" value="1"/>
</dbReference>
<proteinExistence type="inferred from homology"/>
<dbReference type="RefSeq" id="WP_146562373.1">
    <property type="nucleotide sequence ID" value="NZ_SIHJ01000001.1"/>
</dbReference>